<evidence type="ECO:0000313" key="3">
    <source>
        <dbReference type="EMBL" id="ACB51148.1"/>
    </source>
</evidence>
<dbReference type="InterPro" id="IPR045540">
    <property type="entry name" value="YegS/DAGK_C"/>
</dbReference>
<dbReference type="InterPro" id="IPR016064">
    <property type="entry name" value="NAD/diacylglycerol_kinase_sf"/>
</dbReference>
<dbReference type="Gene3D" id="3.40.50.10330">
    <property type="entry name" value="Probable inorganic polyphosphate/atp-NAD kinase, domain 1"/>
    <property type="match status" value="1"/>
</dbReference>
<dbReference type="InterPro" id="IPR001206">
    <property type="entry name" value="Diacylglycerol_kinase_cat_dom"/>
</dbReference>
<dbReference type="NCBIfam" id="TIGR00147">
    <property type="entry name" value="YegS/Rv2252/BmrU family lipid kinase"/>
    <property type="match status" value="1"/>
</dbReference>
<dbReference type="Pfam" id="PF00781">
    <property type="entry name" value="DAGK_cat"/>
    <property type="match status" value="1"/>
</dbReference>
<dbReference type="HOGENOM" id="CLU_045532_2_0_3"/>
<evidence type="ECO:0000313" key="4">
    <source>
        <dbReference type="Proteomes" id="UP000001203"/>
    </source>
</evidence>
<dbReference type="PROSITE" id="PS50146">
    <property type="entry name" value="DAGK"/>
    <property type="match status" value="1"/>
</dbReference>
<dbReference type="PANTHER" id="PTHR30492">
    <property type="entry name" value="METHYLGLYOXAL SYNTHASE"/>
    <property type="match status" value="1"/>
</dbReference>
<organism evidence="3 4">
    <name type="scientific">Crocosphaera subtropica (strain ATCC 51142 / BH68)</name>
    <name type="common">Cyanothece sp. (strain ATCC 51142)</name>
    <dbReference type="NCBI Taxonomy" id="43989"/>
    <lineage>
        <taxon>Bacteria</taxon>
        <taxon>Bacillati</taxon>
        <taxon>Cyanobacteriota</taxon>
        <taxon>Cyanophyceae</taxon>
        <taxon>Oscillatoriophycideae</taxon>
        <taxon>Chroococcales</taxon>
        <taxon>Aphanothecaceae</taxon>
        <taxon>Crocosphaera</taxon>
        <taxon>Crocosphaera subtropica</taxon>
    </lineage>
</organism>
<dbReference type="SUPFAM" id="SSF111331">
    <property type="entry name" value="NAD kinase/diacylglycerol kinase-like"/>
    <property type="match status" value="1"/>
</dbReference>
<protein>
    <recommendedName>
        <fullName evidence="2">DAGKc domain-containing protein</fullName>
    </recommendedName>
</protein>
<dbReference type="AlphaFoldDB" id="B1WZJ6"/>
<feature type="domain" description="DAGKc" evidence="2">
    <location>
        <begin position="1"/>
        <end position="129"/>
    </location>
</feature>
<dbReference type="GO" id="GO:0008929">
    <property type="term" value="F:methylglyoxal synthase activity"/>
    <property type="evidence" value="ECO:0007669"/>
    <property type="project" value="InterPro"/>
</dbReference>
<dbReference type="GO" id="GO:0016301">
    <property type="term" value="F:kinase activity"/>
    <property type="evidence" value="ECO:0007669"/>
    <property type="project" value="InterPro"/>
</dbReference>
<dbReference type="GO" id="GO:0008654">
    <property type="term" value="P:phospholipid biosynthetic process"/>
    <property type="evidence" value="ECO:0007669"/>
    <property type="project" value="InterPro"/>
</dbReference>
<accession>B1WZJ6</accession>
<reference evidence="3 4" key="1">
    <citation type="journal article" date="2008" name="Proc. Natl. Acad. Sci. U.S.A.">
        <title>The genome of Cyanothece 51142, a unicellular diazotrophic cyanobacterium important in the marine nitrogen cycle.</title>
        <authorList>
            <person name="Welsh E.A."/>
            <person name="Liberton M."/>
            <person name="Stoeckel J."/>
            <person name="Loh T."/>
            <person name="Elvitigala T."/>
            <person name="Wang C."/>
            <person name="Wollam A."/>
            <person name="Fulton R.S."/>
            <person name="Clifton S.W."/>
            <person name="Jacobs J.M."/>
            <person name="Aurora R."/>
            <person name="Ghosh B.K."/>
            <person name="Sherman L.A."/>
            <person name="Smith R.D."/>
            <person name="Wilson R.K."/>
            <person name="Pakrasi H.B."/>
        </authorList>
    </citation>
    <scope>NUCLEOTIDE SEQUENCE [LARGE SCALE GENOMIC DNA]</scope>
    <source>
        <strain evidence="4">ATCC 51142 / BH68</strain>
    </source>
</reference>
<keyword evidence="4" id="KW-1185">Reference proteome</keyword>
<dbReference type="OrthoDB" id="142078at2"/>
<dbReference type="GO" id="GO:0005524">
    <property type="term" value="F:ATP binding"/>
    <property type="evidence" value="ECO:0007669"/>
    <property type="project" value="InterPro"/>
</dbReference>
<keyword evidence="1" id="KW-1133">Transmembrane helix</keyword>
<proteinExistence type="predicted"/>
<dbReference type="EMBL" id="CP000806">
    <property type="protein sequence ID" value="ACB51148.1"/>
    <property type="molecule type" value="Genomic_DNA"/>
</dbReference>
<dbReference type="RefSeq" id="WP_009545612.1">
    <property type="nucleotide sequence ID" value="NC_010546.1"/>
</dbReference>
<feature type="transmembrane region" description="Helical" evidence="1">
    <location>
        <begin position="333"/>
        <end position="352"/>
    </location>
</feature>
<dbReference type="GO" id="GO:0005829">
    <property type="term" value="C:cytosol"/>
    <property type="evidence" value="ECO:0007669"/>
    <property type="project" value="TreeGrafter"/>
</dbReference>
<name>B1WZJ6_CROS5</name>
<sequence>MTRSACLIFNPVAGQGDPEQELTEILSWLTPVIDLDIKKTTQDIGADQLAQQALKQGVKTIIASGGDGTISAVAGVLINTDAYLGIIARGTANAFASALGIPDTIEQQCQTILEGKTKVVDTALCNGKPMIVLAAIGLEANTIREAERDMKDNLGQLAYILSGVQQLQELEKFTVEINNEDKTIRLDAIAVSIANAAPPTSFLAQGSGQTIVDDGLLEITVLTADNAAETVATSYHLLQKALLSDEAEHQDITYWRTQKVKITTIPPQRVAIDGDVVSQTPLTIECKPRSLSIFAPSQQLEKLNNQAVNLLPNSMVDPEQKSTINLLNLRTSVGLWGLIAGLLGFMFLAYFLSVRGF</sequence>
<dbReference type="Proteomes" id="UP000001203">
    <property type="component" value="Chromosome circular"/>
</dbReference>
<dbReference type="InterPro" id="IPR017438">
    <property type="entry name" value="ATP-NAD_kinase_N"/>
</dbReference>
<dbReference type="InterPro" id="IPR004363">
    <property type="entry name" value="Methylgl_synth"/>
</dbReference>
<gene>
    <name evidence="3" type="ordered locus">cce_1798</name>
</gene>
<dbReference type="GO" id="GO:0019242">
    <property type="term" value="P:methylglyoxal biosynthetic process"/>
    <property type="evidence" value="ECO:0007669"/>
    <property type="project" value="InterPro"/>
</dbReference>
<keyword evidence="1" id="KW-0472">Membrane</keyword>
<dbReference type="Pfam" id="PF19279">
    <property type="entry name" value="YegS_C"/>
    <property type="match status" value="1"/>
</dbReference>
<dbReference type="InterPro" id="IPR005218">
    <property type="entry name" value="Diacylglycerol/lipid_kinase"/>
</dbReference>
<evidence type="ECO:0000256" key="1">
    <source>
        <dbReference type="SAM" id="Phobius"/>
    </source>
</evidence>
<dbReference type="Gene3D" id="2.60.200.40">
    <property type="match status" value="1"/>
</dbReference>
<dbReference type="KEGG" id="cyt:cce_1798"/>
<keyword evidence="1" id="KW-0812">Transmembrane</keyword>
<dbReference type="eggNOG" id="COG1597">
    <property type="taxonomic scope" value="Bacteria"/>
</dbReference>
<dbReference type="STRING" id="43989.cce_1798"/>
<evidence type="ECO:0000259" key="2">
    <source>
        <dbReference type="PROSITE" id="PS50146"/>
    </source>
</evidence>
<dbReference type="SMART" id="SM00046">
    <property type="entry name" value="DAGKc"/>
    <property type="match status" value="1"/>
</dbReference>
<dbReference type="NCBIfam" id="NF002033">
    <property type="entry name" value="PRK00861.1"/>
    <property type="match status" value="1"/>
</dbReference>
<dbReference type="PANTHER" id="PTHR30492:SF0">
    <property type="entry name" value="METHYLGLYOXAL SYNTHASE"/>
    <property type="match status" value="1"/>
</dbReference>